<sequence length="186" mass="18898">MRIGTRTGFTGVVVMSAVLLATGCQTTSGSQTAQRSSLPSLEVAFTDPTWTGDRLPSGQHCTKFGGNGSTPPLAVSALPAGTSEIVLAFNDLSYPPLARNGGHGKIGFPVPDGADSVMLPAVPGETRDLPGGAYVVARNRASGSYSAPGYLPPCSGGKGNTYNAVVTARDASGTPLAEGRITLGRY</sequence>
<dbReference type="STRING" id="69960.SAMN05421720_101218"/>
<evidence type="ECO:0000313" key="1">
    <source>
        <dbReference type="EMBL" id="SDD67368.1"/>
    </source>
</evidence>
<name>A0A1G6WND0_9PROT</name>
<dbReference type="EMBL" id="FNAP01000001">
    <property type="protein sequence ID" value="SDD67368.1"/>
    <property type="molecule type" value="Genomic_DNA"/>
</dbReference>
<proteinExistence type="predicted"/>
<evidence type="ECO:0000313" key="2">
    <source>
        <dbReference type="Proteomes" id="UP000199412"/>
    </source>
</evidence>
<reference evidence="1 2" key="1">
    <citation type="submission" date="2016-10" db="EMBL/GenBank/DDBJ databases">
        <authorList>
            <person name="de Groot N.N."/>
        </authorList>
    </citation>
    <scope>NUCLEOTIDE SEQUENCE [LARGE SCALE GENOMIC DNA]</scope>
    <source>
        <strain evidence="1 2">ATCC 700224</strain>
    </source>
</reference>
<dbReference type="Proteomes" id="UP000199412">
    <property type="component" value="Unassembled WGS sequence"/>
</dbReference>
<dbReference type="SUPFAM" id="SSF49777">
    <property type="entry name" value="PEBP-like"/>
    <property type="match status" value="1"/>
</dbReference>
<accession>A0A1G6WND0</accession>
<dbReference type="PROSITE" id="PS51257">
    <property type="entry name" value="PROKAR_LIPOPROTEIN"/>
    <property type="match status" value="1"/>
</dbReference>
<keyword evidence="2" id="KW-1185">Reference proteome</keyword>
<dbReference type="AlphaFoldDB" id="A0A1G6WND0"/>
<evidence type="ECO:0008006" key="3">
    <source>
        <dbReference type="Google" id="ProtNLM"/>
    </source>
</evidence>
<dbReference type="Gene3D" id="3.90.280.10">
    <property type="entry name" value="PEBP-like"/>
    <property type="match status" value="1"/>
</dbReference>
<organism evidence="1 2">
    <name type="scientific">Rhodospira trueperi</name>
    <dbReference type="NCBI Taxonomy" id="69960"/>
    <lineage>
        <taxon>Bacteria</taxon>
        <taxon>Pseudomonadati</taxon>
        <taxon>Pseudomonadota</taxon>
        <taxon>Alphaproteobacteria</taxon>
        <taxon>Rhodospirillales</taxon>
        <taxon>Rhodospirillaceae</taxon>
        <taxon>Rhodospira</taxon>
    </lineage>
</organism>
<dbReference type="InterPro" id="IPR036610">
    <property type="entry name" value="PEBP-like_sf"/>
</dbReference>
<gene>
    <name evidence="1" type="ORF">SAMN05421720_101218</name>
</gene>
<protein>
    <recommendedName>
        <fullName evidence="3">Lipoprotein</fullName>
    </recommendedName>
</protein>